<comment type="similarity">
    <text evidence="1">Belongs to the heat shock protein 70 family.</text>
</comment>
<evidence type="ECO:0000256" key="1">
    <source>
        <dbReference type="ARBA" id="ARBA00007381"/>
    </source>
</evidence>
<dbReference type="Proteomes" id="UP000813462">
    <property type="component" value="Unassembled WGS sequence"/>
</dbReference>
<dbReference type="PANTHER" id="PTHR45639:SF34">
    <property type="entry name" value="CHAPERONE PROTEIN DNAK"/>
    <property type="match status" value="1"/>
</dbReference>
<dbReference type="InterPro" id="IPR043129">
    <property type="entry name" value="ATPase_NBD"/>
</dbReference>
<dbReference type="FunFam" id="3.30.420.40:FF:000545">
    <property type="entry name" value="Endoplasmic reticulum chaperone BiP"/>
    <property type="match status" value="1"/>
</dbReference>
<keyword evidence="3" id="KW-0067">ATP-binding</keyword>
<proteinExistence type="inferred from homology"/>
<sequence>MDIGILNSFVVVYSGTVQTISYNDQTKIPSWVFFKDTEILIGQNAKAKANVSPQQAIFYVKRMIDNSYSTLMMEFFSSFTIPYYNTAQRQTVRDASSIVGLNVSRLINQPTTAGMAYGLHMKEMEKNMLVYVCARWWLFRCQHLNY</sequence>
<dbReference type="GO" id="GO:0005524">
    <property type="term" value="F:ATP binding"/>
    <property type="evidence" value="ECO:0007669"/>
    <property type="project" value="UniProtKB-KW"/>
</dbReference>
<dbReference type="GO" id="GO:0030968">
    <property type="term" value="P:endoplasmic reticulum unfolded protein response"/>
    <property type="evidence" value="ECO:0007669"/>
    <property type="project" value="TreeGrafter"/>
</dbReference>
<dbReference type="Gene3D" id="3.30.420.40">
    <property type="match status" value="3"/>
</dbReference>
<accession>A0A978VW46</accession>
<dbReference type="SUPFAM" id="SSF53067">
    <property type="entry name" value="Actin-like ATPase domain"/>
    <property type="match status" value="1"/>
</dbReference>
<evidence type="ECO:0000313" key="5">
    <source>
        <dbReference type="Proteomes" id="UP000813462"/>
    </source>
</evidence>
<evidence type="ECO:0000256" key="2">
    <source>
        <dbReference type="ARBA" id="ARBA00022741"/>
    </source>
</evidence>
<dbReference type="GO" id="GO:0140662">
    <property type="term" value="F:ATP-dependent protein folding chaperone"/>
    <property type="evidence" value="ECO:0007669"/>
    <property type="project" value="InterPro"/>
</dbReference>
<dbReference type="PANTHER" id="PTHR45639">
    <property type="entry name" value="HSC70CB, ISOFORM G-RELATED"/>
    <property type="match status" value="1"/>
</dbReference>
<name>A0A978VW46_ZIZJJ</name>
<dbReference type="GO" id="GO:0034663">
    <property type="term" value="C:endoplasmic reticulum chaperone complex"/>
    <property type="evidence" value="ECO:0007669"/>
    <property type="project" value="TreeGrafter"/>
</dbReference>
<dbReference type="Pfam" id="PF00012">
    <property type="entry name" value="HSP70"/>
    <property type="match status" value="2"/>
</dbReference>
<organism evidence="4 5">
    <name type="scientific">Ziziphus jujuba var. spinosa</name>
    <dbReference type="NCBI Taxonomy" id="714518"/>
    <lineage>
        <taxon>Eukaryota</taxon>
        <taxon>Viridiplantae</taxon>
        <taxon>Streptophyta</taxon>
        <taxon>Embryophyta</taxon>
        <taxon>Tracheophyta</taxon>
        <taxon>Spermatophyta</taxon>
        <taxon>Magnoliopsida</taxon>
        <taxon>eudicotyledons</taxon>
        <taxon>Gunneridae</taxon>
        <taxon>Pentapetalae</taxon>
        <taxon>rosids</taxon>
        <taxon>fabids</taxon>
        <taxon>Rosales</taxon>
        <taxon>Rhamnaceae</taxon>
        <taxon>Paliureae</taxon>
        <taxon>Ziziphus</taxon>
    </lineage>
</organism>
<reference evidence="4" key="1">
    <citation type="journal article" date="2021" name="Front. Plant Sci.">
        <title>Chromosome-Scale Genome Assembly for Chinese Sour Jujube and Insights Into Its Genome Evolution and Domestication Signature.</title>
        <authorList>
            <person name="Shen L.-Y."/>
            <person name="Luo H."/>
            <person name="Wang X.-L."/>
            <person name="Wang X.-M."/>
            <person name="Qiu X.-J."/>
            <person name="Liu H."/>
            <person name="Zhou S.-S."/>
            <person name="Jia K.-H."/>
            <person name="Nie S."/>
            <person name="Bao Y.-T."/>
            <person name="Zhang R.-G."/>
            <person name="Yun Q.-Z."/>
            <person name="Chai Y.-H."/>
            <person name="Lu J.-Y."/>
            <person name="Li Y."/>
            <person name="Zhao S.-W."/>
            <person name="Mao J.-F."/>
            <person name="Jia S.-G."/>
            <person name="Mao Y.-M."/>
        </authorList>
    </citation>
    <scope>NUCLEOTIDE SEQUENCE</scope>
    <source>
        <strain evidence="4">AT0</strain>
        <tissue evidence="4">Leaf</tissue>
    </source>
</reference>
<dbReference type="AlphaFoldDB" id="A0A978VW46"/>
<gene>
    <name evidence="4" type="ORF">FEM48_Zijuj02G0140900</name>
</gene>
<dbReference type="EMBL" id="JAEACU010000002">
    <property type="protein sequence ID" value="KAH7543041.1"/>
    <property type="molecule type" value="Genomic_DNA"/>
</dbReference>
<protein>
    <submittedName>
        <fullName evidence="4">Uncharacterized protein</fullName>
    </submittedName>
</protein>
<evidence type="ECO:0000256" key="3">
    <source>
        <dbReference type="ARBA" id="ARBA00022840"/>
    </source>
</evidence>
<comment type="caution">
    <text evidence="4">The sequence shown here is derived from an EMBL/GenBank/DDBJ whole genome shotgun (WGS) entry which is preliminary data.</text>
</comment>
<dbReference type="InterPro" id="IPR013126">
    <property type="entry name" value="Hsp_70_fam"/>
</dbReference>
<keyword evidence="2" id="KW-0547">Nucleotide-binding</keyword>
<evidence type="ECO:0000313" key="4">
    <source>
        <dbReference type="EMBL" id="KAH7543041.1"/>
    </source>
</evidence>